<protein>
    <submittedName>
        <fullName evidence="1">Uncharacterized protein</fullName>
    </submittedName>
</protein>
<proteinExistence type="predicted"/>
<evidence type="ECO:0000313" key="1">
    <source>
        <dbReference type="EMBL" id="KAF7818199.1"/>
    </source>
</evidence>
<evidence type="ECO:0000313" key="2">
    <source>
        <dbReference type="Proteomes" id="UP000634136"/>
    </source>
</evidence>
<dbReference type="AlphaFoldDB" id="A0A834TAZ0"/>
<dbReference type="EMBL" id="JAAIUW010000008">
    <property type="protein sequence ID" value="KAF7818199.1"/>
    <property type="molecule type" value="Genomic_DNA"/>
</dbReference>
<keyword evidence="2" id="KW-1185">Reference proteome</keyword>
<comment type="caution">
    <text evidence="1">The sequence shown here is derived from an EMBL/GenBank/DDBJ whole genome shotgun (WGS) entry which is preliminary data.</text>
</comment>
<reference evidence="1" key="1">
    <citation type="submission" date="2020-09" db="EMBL/GenBank/DDBJ databases">
        <title>Genome-Enabled Discovery of Anthraquinone Biosynthesis in Senna tora.</title>
        <authorList>
            <person name="Kang S.-H."/>
            <person name="Pandey R.P."/>
            <person name="Lee C.-M."/>
            <person name="Sim J.-S."/>
            <person name="Jeong J.-T."/>
            <person name="Choi B.-S."/>
            <person name="Jung M."/>
            <person name="Ginzburg D."/>
            <person name="Zhao K."/>
            <person name="Won S.Y."/>
            <person name="Oh T.-J."/>
            <person name="Yu Y."/>
            <person name="Kim N.-H."/>
            <person name="Lee O.R."/>
            <person name="Lee T.-H."/>
            <person name="Bashyal P."/>
            <person name="Kim T.-S."/>
            <person name="Lee W.-H."/>
            <person name="Kawkins C."/>
            <person name="Kim C.-K."/>
            <person name="Kim J.S."/>
            <person name="Ahn B.O."/>
            <person name="Rhee S.Y."/>
            <person name="Sohng J.K."/>
        </authorList>
    </citation>
    <scope>NUCLEOTIDE SEQUENCE</scope>
    <source>
        <tissue evidence="1">Leaf</tissue>
    </source>
</reference>
<gene>
    <name evidence="1" type="ORF">G2W53_023654</name>
</gene>
<sequence>MVAGAELTVDFRREKQILPLEKKWRRETMGSMPTYSFRVESFLSPSLFSLRYRFLRINIMQ</sequence>
<organism evidence="1 2">
    <name type="scientific">Senna tora</name>
    <dbReference type="NCBI Taxonomy" id="362788"/>
    <lineage>
        <taxon>Eukaryota</taxon>
        <taxon>Viridiplantae</taxon>
        <taxon>Streptophyta</taxon>
        <taxon>Embryophyta</taxon>
        <taxon>Tracheophyta</taxon>
        <taxon>Spermatophyta</taxon>
        <taxon>Magnoliopsida</taxon>
        <taxon>eudicotyledons</taxon>
        <taxon>Gunneridae</taxon>
        <taxon>Pentapetalae</taxon>
        <taxon>rosids</taxon>
        <taxon>fabids</taxon>
        <taxon>Fabales</taxon>
        <taxon>Fabaceae</taxon>
        <taxon>Caesalpinioideae</taxon>
        <taxon>Cassia clade</taxon>
        <taxon>Senna</taxon>
    </lineage>
</organism>
<accession>A0A834TAZ0</accession>
<name>A0A834TAZ0_9FABA</name>
<dbReference type="Proteomes" id="UP000634136">
    <property type="component" value="Unassembled WGS sequence"/>
</dbReference>